<dbReference type="Pfam" id="PF13561">
    <property type="entry name" value="adh_short_C2"/>
    <property type="match status" value="1"/>
</dbReference>
<reference evidence="4 5" key="1">
    <citation type="journal article" date="2019" name="Environ. Microbiol.">
        <title>Species interactions and distinct microbial communities in high Arctic permafrost affected cryosols are associated with the CH4 and CO2 gas fluxes.</title>
        <authorList>
            <person name="Altshuler I."/>
            <person name="Hamel J."/>
            <person name="Turney S."/>
            <person name="Magnuson E."/>
            <person name="Levesque R."/>
            <person name="Greer C."/>
            <person name="Whyte L.G."/>
        </authorList>
    </citation>
    <scope>NUCLEOTIDE SEQUENCE [LARGE SCALE GENOMIC DNA]</scope>
    <source>
        <strain evidence="4 5">S5.20</strain>
    </source>
</reference>
<dbReference type="SUPFAM" id="SSF51735">
    <property type="entry name" value="NAD(P)-binding Rossmann-fold domains"/>
    <property type="match status" value="1"/>
</dbReference>
<dbReference type="InterPro" id="IPR002347">
    <property type="entry name" value="SDR_fam"/>
</dbReference>
<dbReference type="InterPro" id="IPR036291">
    <property type="entry name" value="NAD(P)-bd_dom_sf"/>
</dbReference>
<comment type="similarity">
    <text evidence="1">Belongs to the short-chain dehydrogenases/reductases (SDR) family.</text>
</comment>
<evidence type="ECO:0000256" key="1">
    <source>
        <dbReference type="ARBA" id="ARBA00006484"/>
    </source>
</evidence>
<name>A0A502EER8_9MYCO</name>
<dbReference type="Gene3D" id="3.40.50.720">
    <property type="entry name" value="NAD(P)-binding Rossmann-like Domain"/>
    <property type="match status" value="1"/>
</dbReference>
<evidence type="ECO:0000259" key="3">
    <source>
        <dbReference type="SMART" id="SM00822"/>
    </source>
</evidence>
<evidence type="ECO:0000313" key="4">
    <source>
        <dbReference type="EMBL" id="TPG34986.1"/>
    </source>
</evidence>
<dbReference type="PRINTS" id="PR00081">
    <property type="entry name" value="GDHRDH"/>
</dbReference>
<dbReference type="EMBL" id="RCZG01000003">
    <property type="protein sequence ID" value="TPG34986.1"/>
    <property type="molecule type" value="Genomic_DNA"/>
</dbReference>
<dbReference type="SMART" id="SM00822">
    <property type="entry name" value="PKS_KR"/>
    <property type="match status" value="1"/>
</dbReference>
<dbReference type="AlphaFoldDB" id="A0A502EER8"/>
<dbReference type="PANTHER" id="PTHR43639:SF9">
    <property type="entry name" value="BLL5898 PROTEIN"/>
    <property type="match status" value="1"/>
</dbReference>
<evidence type="ECO:0000256" key="2">
    <source>
        <dbReference type="ARBA" id="ARBA00023002"/>
    </source>
</evidence>
<dbReference type="CDD" id="cd05233">
    <property type="entry name" value="SDR_c"/>
    <property type="match status" value="1"/>
</dbReference>
<gene>
    <name evidence="4" type="ORF">EAH80_09270</name>
</gene>
<protein>
    <submittedName>
        <fullName evidence="4">SDR family oxidoreductase</fullName>
    </submittedName>
</protein>
<organism evidence="4 5">
    <name type="scientific">Mycolicibacterium hodleri</name>
    <dbReference type="NCBI Taxonomy" id="49897"/>
    <lineage>
        <taxon>Bacteria</taxon>
        <taxon>Bacillati</taxon>
        <taxon>Actinomycetota</taxon>
        <taxon>Actinomycetes</taxon>
        <taxon>Mycobacteriales</taxon>
        <taxon>Mycobacteriaceae</taxon>
        <taxon>Mycolicibacterium</taxon>
    </lineage>
</organism>
<dbReference type="OrthoDB" id="9809287at2"/>
<dbReference type="Proteomes" id="UP000320095">
    <property type="component" value="Unassembled WGS sequence"/>
</dbReference>
<sequence>MTVNDYSFAGKTVLVTGGGSGIGRAIAEAFLANGANVAISGRRREKLDAVLEEHPEQRTLAVEADVTDDASAKSMVDAVVERFGGLDVLVNNAAAYFNGPFDAMTLDSWESIRSTNIDGFVHVVRHSVGELEKSGGNVVVVGSVSGLRGDWGQAAYNATKAAIMNFVQSLALDYGPRGVRFNAVAPALTITDLTKDIEDDEAALAAAVNRVALGRPGQPADIAPAVLFLASADAGYITGVWLPVDGGTSASTGQAH</sequence>
<evidence type="ECO:0000313" key="5">
    <source>
        <dbReference type="Proteomes" id="UP000320095"/>
    </source>
</evidence>
<dbReference type="PRINTS" id="PR00080">
    <property type="entry name" value="SDRFAMILY"/>
</dbReference>
<dbReference type="PANTHER" id="PTHR43639">
    <property type="entry name" value="OXIDOREDUCTASE, SHORT-CHAIN DEHYDROGENASE/REDUCTASE FAMILY (AFU_ORTHOLOGUE AFUA_5G02870)"/>
    <property type="match status" value="1"/>
</dbReference>
<proteinExistence type="inferred from homology"/>
<keyword evidence="5" id="KW-1185">Reference proteome</keyword>
<dbReference type="RefSeq" id="WP_140689757.1">
    <property type="nucleotide sequence ID" value="NZ_RCZG01000003.1"/>
</dbReference>
<keyword evidence="2" id="KW-0560">Oxidoreductase</keyword>
<dbReference type="PROSITE" id="PS00061">
    <property type="entry name" value="ADH_SHORT"/>
    <property type="match status" value="1"/>
</dbReference>
<feature type="domain" description="Ketoreductase" evidence="3">
    <location>
        <begin position="11"/>
        <end position="193"/>
    </location>
</feature>
<dbReference type="InterPro" id="IPR057326">
    <property type="entry name" value="KR_dom"/>
</dbReference>
<accession>A0A502EER8</accession>
<dbReference type="FunFam" id="3.40.50.720:FF:000084">
    <property type="entry name" value="Short-chain dehydrogenase reductase"/>
    <property type="match status" value="1"/>
</dbReference>
<comment type="caution">
    <text evidence="4">The sequence shown here is derived from an EMBL/GenBank/DDBJ whole genome shotgun (WGS) entry which is preliminary data.</text>
</comment>
<dbReference type="NCBIfam" id="NF005559">
    <property type="entry name" value="PRK07231.1"/>
    <property type="match status" value="1"/>
</dbReference>
<dbReference type="GO" id="GO:0016491">
    <property type="term" value="F:oxidoreductase activity"/>
    <property type="evidence" value="ECO:0007669"/>
    <property type="project" value="UniProtKB-KW"/>
</dbReference>
<dbReference type="InterPro" id="IPR020904">
    <property type="entry name" value="Sc_DH/Rdtase_CS"/>
</dbReference>